<feature type="compositionally biased region" description="Basic and acidic residues" evidence="2">
    <location>
        <begin position="392"/>
        <end position="414"/>
    </location>
</feature>
<dbReference type="SUPFAM" id="SSF52540">
    <property type="entry name" value="P-loop containing nucleoside triphosphate hydrolases"/>
    <property type="match status" value="1"/>
</dbReference>
<name>A0A2G8S608_9APHY</name>
<comment type="caution">
    <text evidence="4">The sequence shown here is derived from an EMBL/GenBank/DDBJ whole genome shotgun (WGS) entry which is preliminary data.</text>
</comment>
<feature type="coiled-coil region" evidence="1">
    <location>
        <begin position="165"/>
        <end position="192"/>
    </location>
</feature>
<dbReference type="InterPro" id="IPR003593">
    <property type="entry name" value="AAA+_ATPase"/>
</dbReference>
<dbReference type="STRING" id="1077348.A0A2G8S608"/>
<dbReference type="OrthoDB" id="2150628at2759"/>
<evidence type="ECO:0000256" key="2">
    <source>
        <dbReference type="SAM" id="MobiDB-lite"/>
    </source>
</evidence>
<feature type="domain" description="AAA+ ATPase" evidence="3">
    <location>
        <begin position="220"/>
        <end position="469"/>
    </location>
</feature>
<dbReference type="InterPro" id="IPR027417">
    <property type="entry name" value="P-loop_NTPase"/>
</dbReference>
<gene>
    <name evidence="4" type="ORF">GSI_09259</name>
</gene>
<dbReference type="Gene3D" id="3.40.50.300">
    <property type="entry name" value="P-loop containing nucleotide triphosphate hydrolases"/>
    <property type="match status" value="1"/>
</dbReference>
<dbReference type="EMBL" id="AYKW01000023">
    <property type="protein sequence ID" value="PIL29210.1"/>
    <property type="molecule type" value="Genomic_DNA"/>
</dbReference>
<accession>A0A2G8S608</accession>
<protein>
    <recommendedName>
        <fullName evidence="3">AAA+ ATPase domain-containing protein</fullName>
    </recommendedName>
</protein>
<feature type="region of interest" description="Disordered" evidence="2">
    <location>
        <begin position="817"/>
        <end position="836"/>
    </location>
</feature>
<feature type="region of interest" description="Disordered" evidence="2">
    <location>
        <begin position="572"/>
        <end position="603"/>
    </location>
</feature>
<evidence type="ECO:0000256" key="1">
    <source>
        <dbReference type="SAM" id="Coils"/>
    </source>
</evidence>
<feature type="compositionally biased region" description="Basic and acidic residues" evidence="2">
    <location>
        <begin position="357"/>
        <end position="381"/>
    </location>
</feature>
<evidence type="ECO:0000313" key="5">
    <source>
        <dbReference type="Proteomes" id="UP000230002"/>
    </source>
</evidence>
<dbReference type="PANTHER" id="PTHR37096">
    <property type="entry name" value="YALI0E33429P"/>
    <property type="match status" value="1"/>
</dbReference>
<keyword evidence="5" id="KW-1185">Reference proteome</keyword>
<dbReference type="InterPro" id="IPR051667">
    <property type="entry name" value="Archaeal_ATPase_domain"/>
</dbReference>
<evidence type="ECO:0000313" key="4">
    <source>
        <dbReference type="EMBL" id="PIL29210.1"/>
    </source>
</evidence>
<proteinExistence type="predicted"/>
<dbReference type="AlphaFoldDB" id="A0A2G8S608"/>
<dbReference type="PANTHER" id="PTHR37096:SF1">
    <property type="entry name" value="AAA+ ATPASE DOMAIN-CONTAINING PROTEIN"/>
    <property type="match status" value="1"/>
</dbReference>
<reference evidence="4 5" key="1">
    <citation type="journal article" date="2015" name="Sci. Rep.">
        <title>Chromosome-level genome map provides insights into diverse defense mechanisms in the medicinal fungus Ganoderma sinense.</title>
        <authorList>
            <person name="Zhu Y."/>
            <person name="Xu J."/>
            <person name="Sun C."/>
            <person name="Zhou S."/>
            <person name="Xu H."/>
            <person name="Nelson D.R."/>
            <person name="Qian J."/>
            <person name="Song J."/>
            <person name="Luo H."/>
            <person name="Xiang L."/>
            <person name="Li Y."/>
            <person name="Xu Z."/>
            <person name="Ji A."/>
            <person name="Wang L."/>
            <person name="Lu S."/>
            <person name="Hayward A."/>
            <person name="Sun W."/>
            <person name="Li X."/>
            <person name="Schwartz D.C."/>
            <person name="Wang Y."/>
            <person name="Chen S."/>
        </authorList>
    </citation>
    <scope>NUCLEOTIDE SEQUENCE [LARGE SCALE GENOMIC DNA]</scope>
    <source>
        <strain evidence="4 5">ZZ0214-1</strain>
    </source>
</reference>
<sequence length="836" mass="93530">MHPTLCAVAEHRFCVHPKPHRPGVRSPFKLATSISHIFPPGSLLSSFHILHLRQAIYPSSLSFGARGLSDITYMHPGPSNNTTATTAVARNAPGPTPRMRALSPPASRRQSMYAMSEGTTIQLHWLFRSNIPRRRGMPLPNDVRKRNFFGFGEIIGVLANPAETLRSLTESKRMLEETKRELEEARERAQLTPTHTFSALPSFFDRPAELKAIARALEGDPSFTVVFGASSVGKTALLRQVLTRTNYHVLHFDLRIAGFADLGSLYMSLSQQMEGFFMSIARDPDMPGYEPFEKEAWGFKHDRLNVERRLSGAGQSSEALSSSMAEIKTSDIARLMELFQSSLLRYWKFQPSSEALKAKRESEPGSSKDKKDQKKQEDRPSWPKRMFSVRRKQAEKAGRENGEARQKENGKDKVEAPAKKIPVFFIDEAHKLPALIRSIDAMKCLLDAMLVLTKQDRLCHVIHATSDPFYHTWLRQLNVMQHCKIITIGDYPKAETRKFFREHMLPNVPERLRPGLDFEKLYEAFGGKVAHWQDYITDYVNSNGKLDIKQSSHFIQAHALLNLHIIHSAQASNNGQVPENRAASPPNEHASTHAIHRLSPPISTMPGGGGSGFRIYNPLSNPHQSPSLGMLPMLNPGGGSDAPEFQADFSAYQLLRVMNRLAQPRTRGLPYFLLCREMGAKAIDGMVKGRILDLRWTEPVSREFADPFGRMSMSVRVRESIRVQLGRGAPGADSSGTAVNEVGVGGMEGMGAEGAYGSDEDMVPMSDEEVLRAHERLMDGPPLAGEEEEEVLGPKLVPISPIMRYAMQEVVQEYYADDDRTESEYASLADEDIQEY</sequence>
<organism evidence="4 5">
    <name type="scientific">Ganoderma sinense ZZ0214-1</name>
    <dbReference type="NCBI Taxonomy" id="1077348"/>
    <lineage>
        <taxon>Eukaryota</taxon>
        <taxon>Fungi</taxon>
        <taxon>Dikarya</taxon>
        <taxon>Basidiomycota</taxon>
        <taxon>Agaricomycotina</taxon>
        <taxon>Agaricomycetes</taxon>
        <taxon>Polyporales</taxon>
        <taxon>Polyporaceae</taxon>
        <taxon>Ganoderma</taxon>
    </lineage>
</organism>
<dbReference type="Proteomes" id="UP000230002">
    <property type="component" value="Unassembled WGS sequence"/>
</dbReference>
<evidence type="ECO:0000259" key="3">
    <source>
        <dbReference type="SMART" id="SM00382"/>
    </source>
</evidence>
<dbReference type="SMART" id="SM00382">
    <property type="entry name" value="AAA"/>
    <property type="match status" value="1"/>
</dbReference>
<keyword evidence="1" id="KW-0175">Coiled coil</keyword>
<feature type="region of interest" description="Disordered" evidence="2">
    <location>
        <begin position="357"/>
        <end position="414"/>
    </location>
</feature>